<dbReference type="AlphaFoldDB" id="A0A9J6GXD2"/>
<evidence type="ECO:0000259" key="4">
    <source>
        <dbReference type="PROSITE" id="PS51253"/>
    </source>
</evidence>
<dbReference type="SUPFAM" id="SSF46689">
    <property type="entry name" value="Homeodomain-like"/>
    <property type="match status" value="2"/>
</dbReference>
<dbReference type="OrthoDB" id="6485042at2759"/>
<dbReference type="PANTHER" id="PTHR19303:SF73">
    <property type="entry name" value="PROTEIN PDC2"/>
    <property type="match status" value="1"/>
</dbReference>
<dbReference type="PROSITE" id="PS51253">
    <property type="entry name" value="HTH_CENPB"/>
    <property type="match status" value="1"/>
</dbReference>
<protein>
    <recommendedName>
        <fullName evidence="4">HTH CENPB-type domain-containing protein</fullName>
    </recommendedName>
</protein>
<evidence type="ECO:0000256" key="3">
    <source>
        <dbReference type="SAM" id="MobiDB-lite"/>
    </source>
</evidence>
<dbReference type="Gene3D" id="1.10.10.60">
    <property type="entry name" value="Homeodomain-like"/>
    <property type="match status" value="2"/>
</dbReference>
<comment type="caution">
    <text evidence="5">The sequence shown here is derived from an EMBL/GenBank/DDBJ whole genome shotgun (WGS) entry which is preliminary data.</text>
</comment>
<keyword evidence="2" id="KW-0238">DNA-binding</keyword>
<dbReference type="EMBL" id="JABSTR010000009">
    <property type="protein sequence ID" value="KAH9378996.1"/>
    <property type="molecule type" value="Genomic_DNA"/>
</dbReference>
<proteinExistence type="predicted"/>
<evidence type="ECO:0000313" key="6">
    <source>
        <dbReference type="Proteomes" id="UP000821853"/>
    </source>
</evidence>
<dbReference type="SMART" id="SM00674">
    <property type="entry name" value="CENPB"/>
    <property type="match status" value="1"/>
</dbReference>
<feature type="region of interest" description="Disordered" evidence="3">
    <location>
        <begin position="1"/>
        <end position="21"/>
    </location>
</feature>
<reference evidence="5 6" key="1">
    <citation type="journal article" date="2020" name="Cell">
        <title>Large-Scale Comparative Analyses of Tick Genomes Elucidate Their Genetic Diversity and Vector Capacities.</title>
        <authorList>
            <consortium name="Tick Genome and Microbiome Consortium (TIGMIC)"/>
            <person name="Jia N."/>
            <person name="Wang J."/>
            <person name="Shi W."/>
            <person name="Du L."/>
            <person name="Sun Y."/>
            <person name="Zhan W."/>
            <person name="Jiang J.F."/>
            <person name="Wang Q."/>
            <person name="Zhang B."/>
            <person name="Ji P."/>
            <person name="Bell-Sakyi L."/>
            <person name="Cui X.M."/>
            <person name="Yuan T.T."/>
            <person name="Jiang B.G."/>
            <person name="Yang W.F."/>
            <person name="Lam T.T."/>
            <person name="Chang Q.C."/>
            <person name="Ding S.J."/>
            <person name="Wang X.J."/>
            <person name="Zhu J.G."/>
            <person name="Ruan X.D."/>
            <person name="Zhao L."/>
            <person name="Wei J.T."/>
            <person name="Ye R.Z."/>
            <person name="Que T.C."/>
            <person name="Du C.H."/>
            <person name="Zhou Y.H."/>
            <person name="Cheng J.X."/>
            <person name="Dai P.F."/>
            <person name="Guo W.B."/>
            <person name="Han X.H."/>
            <person name="Huang E.J."/>
            <person name="Li L.F."/>
            <person name="Wei W."/>
            <person name="Gao Y.C."/>
            <person name="Liu J.Z."/>
            <person name="Shao H.Z."/>
            <person name="Wang X."/>
            <person name="Wang C.C."/>
            <person name="Yang T.C."/>
            <person name="Huo Q.B."/>
            <person name="Li W."/>
            <person name="Chen H.Y."/>
            <person name="Chen S.E."/>
            <person name="Zhou L.G."/>
            <person name="Ni X.B."/>
            <person name="Tian J.H."/>
            <person name="Sheng Y."/>
            <person name="Liu T."/>
            <person name="Pan Y.S."/>
            <person name="Xia L.Y."/>
            <person name="Li J."/>
            <person name="Zhao F."/>
            <person name="Cao W.C."/>
        </authorList>
    </citation>
    <scope>NUCLEOTIDE SEQUENCE [LARGE SCALE GENOMIC DNA]</scope>
    <source>
        <strain evidence="5">HaeL-2018</strain>
    </source>
</reference>
<dbReference type="VEuPathDB" id="VectorBase:HLOH_047183"/>
<dbReference type="GO" id="GO:0005634">
    <property type="term" value="C:nucleus"/>
    <property type="evidence" value="ECO:0007669"/>
    <property type="project" value="UniProtKB-SubCell"/>
</dbReference>
<evidence type="ECO:0000313" key="5">
    <source>
        <dbReference type="EMBL" id="KAH9378996.1"/>
    </source>
</evidence>
<comment type="subcellular location">
    <subcellularLocation>
        <location evidence="1">Nucleus</location>
    </subcellularLocation>
</comment>
<name>A0A9J6GXD2_HAELO</name>
<keyword evidence="6" id="KW-1185">Reference proteome</keyword>
<sequence>MADSPAVPPSQSCAPSQQKRKRTAITLEVKKRILKDHANGQKVSALVAKYGLSQSTISTIIRFATKITESGMDSGNRKRVRQGAHKDIEDALFEWFLSARAMKMPISGPILAAKAKPFTCMLNESDLEPGGSWLQRFKERHGIVYKAVTGEAASLDVEAKRRWEEETLPSMFEKYADRDI</sequence>
<dbReference type="InterPro" id="IPR006600">
    <property type="entry name" value="HTH_CenpB_DNA-bd_dom"/>
</dbReference>
<feature type="domain" description="HTH CENPB-type" evidence="4">
    <location>
        <begin position="76"/>
        <end position="147"/>
    </location>
</feature>
<dbReference type="InterPro" id="IPR009057">
    <property type="entry name" value="Homeodomain-like_sf"/>
</dbReference>
<dbReference type="InterPro" id="IPR050863">
    <property type="entry name" value="CenT-Element_Derived"/>
</dbReference>
<organism evidence="5 6">
    <name type="scientific">Haemaphysalis longicornis</name>
    <name type="common">Bush tick</name>
    <dbReference type="NCBI Taxonomy" id="44386"/>
    <lineage>
        <taxon>Eukaryota</taxon>
        <taxon>Metazoa</taxon>
        <taxon>Ecdysozoa</taxon>
        <taxon>Arthropoda</taxon>
        <taxon>Chelicerata</taxon>
        <taxon>Arachnida</taxon>
        <taxon>Acari</taxon>
        <taxon>Parasitiformes</taxon>
        <taxon>Ixodida</taxon>
        <taxon>Ixodoidea</taxon>
        <taxon>Ixodidae</taxon>
        <taxon>Haemaphysalinae</taxon>
        <taxon>Haemaphysalis</taxon>
    </lineage>
</organism>
<evidence type="ECO:0000256" key="2">
    <source>
        <dbReference type="ARBA" id="ARBA00023125"/>
    </source>
</evidence>
<dbReference type="Proteomes" id="UP000821853">
    <property type="component" value="Unassembled WGS sequence"/>
</dbReference>
<dbReference type="Pfam" id="PF03221">
    <property type="entry name" value="HTH_Tnp_Tc5"/>
    <property type="match status" value="1"/>
</dbReference>
<evidence type="ECO:0000256" key="1">
    <source>
        <dbReference type="ARBA" id="ARBA00004123"/>
    </source>
</evidence>
<dbReference type="OMA" id="KVTESAC"/>
<dbReference type="GO" id="GO:0003677">
    <property type="term" value="F:DNA binding"/>
    <property type="evidence" value="ECO:0007669"/>
    <property type="project" value="UniProtKB-KW"/>
</dbReference>
<accession>A0A9J6GXD2</accession>
<gene>
    <name evidence="5" type="ORF">HPB48_006639</name>
</gene>
<dbReference type="PANTHER" id="PTHR19303">
    <property type="entry name" value="TRANSPOSON"/>
    <property type="match status" value="1"/>
</dbReference>